<dbReference type="AlphaFoldDB" id="A0A517ZQ10"/>
<name>A0A517ZQ10_9PLAN</name>
<keyword evidence="2" id="KW-1185">Reference proteome</keyword>
<evidence type="ECO:0000313" key="2">
    <source>
        <dbReference type="Proteomes" id="UP000319383"/>
    </source>
</evidence>
<organism evidence="1 2">
    <name type="scientific">Symmachiella dynata</name>
    <dbReference type="NCBI Taxonomy" id="2527995"/>
    <lineage>
        <taxon>Bacteria</taxon>
        <taxon>Pseudomonadati</taxon>
        <taxon>Planctomycetota</taxon>
        <taxon>Planctomycetia</taxon>
        <taxon>Planctomycetales</taxon>
        <taxon>Planctomycetaceae</taxon>
        <taxon>Symmachiella</taxon>
    </lineage>
</organism>
<dbReference type="KEGG" id="sdyn:Mal52_30130"/>
<reference evidence="1 2" key="1">
    <citation type="submission" date="2019-02" db="EMBL/GenBank/DDBJ databases">
        <title>Deep-cultivation of Planctomycetes and their phenomic and genomic characterization uncovers novel biology.</title>
        <authorList>
            <person name="Wiegand S."/>
            <person name="Jogler M."/>
            <person name="Boedeker C."/>
            <person name="Pinto D."/>
            <person name="Vollmers J."/>
            <person name="Rivas-Marin E."/>
            <person name="Kohn T."/>
            <person name="Peeters S.H."/>
            <person name="Heuer A."/>
            <person name="Rast P."/>
            <person name="Oberbeckmann S."/>
            <person name="Bunk B."/>
            <person name="Jeske O."/>
            <person name="Meyerdierks A."/>
            <person name="Storesund J.E."/>
            <person name="Kallscheuer N."/>
            <person name="Luecker S."/>
            <person name="Lage O.M."/>
            <person name="Pohl T."/>
            <person name="Merkel B.J."/>
            <person name="Hornburger P."/>
            <person name="Mueller R.-W."/>
            <person name="Bruemmer F."/>
            <person name="Labrenz M."/>
            <person name="Spormann A.M."/>
            <person name="Op den Camp H."/>
            <person name="Overmann J."/>
            <person name="Amann R."/>
            <person name="Jetten M.S.M."/>
            <person name="Mascher T."/>
            <person name="Medema M.H."/>
            <person name="Devos D.P."/>
            <person name="Kaster A.-K."/>
            <person name="Ovreas L."/>
            <person name="Rohde M."/>
            <person name="Galperin M.Y."/>
            <person name="Jogler C."/>
        </authorList>
    </citation>
    <scope>NUCLEOTIDE SEQUENCE [LARGE SCALE GENOMIC DNA]</scope>
    <source>
        <strain evidence="1 2">Mal52</strain>
    </source>
</reference>
<sequence>MFLNRAQKHTPGPNVKIYVGRIPVDRPSGSGFRGWGIGNYSHISSLQRWTWAGEEIERETVFEISVSADLGADVEKSAILARKSN</sequence>
<proteinExistence type="predicted"/>
<dbReference type="Proteomes" id="UP000319383">
    <property type="component" value="Chromosome"/>
</dbReference>
<accession>A0A517ZQ10</accession>
<protein>
    <submittedName>
        <fullName evidence="1">Uncharacterized protein</fullName>
    </submittedName>
</protein>
<gene>
    <name evidence="1" type="ORF">Mal52_30130</name>
</gene>
<evidence type="ECO:0000313" key="1">
    <source>
        <dbReference type="EMBL" id="QDU44530.1"/>
    </source>
</evidence>
<dbReference type="EMBL" id="CP036276">
    <property type="protein sequence ID" value="QDU44530.1"/>
    <property type="molecule type" value="Genomic_DNA"/>
</dbReference>